<dbReference type="EMBL" id="VTPC01089963">
    <property type="protein sequence ID" value="KAF2885360.1"/>
    <property type="molecule type" value="Genomic_DNA"/>
</dbReference>
<feature type="chain" id="PRO_5035479148" description="Secreted protein" evidence="2">
    <location>
        <begin position="21"/>
        <end position="240"/>
    </location>
</feature>
<feature type="compositionally biased region" description="Basic and acidic residues" evidence="1">
    <location>
        <begin position="104"/>
        <end position="113"/>
    </location>
</feature>
<evidence type="ECO:0000256" key="2">
    <source>
        <dbReference type="SAM" id="SignalP"/>
    </source>
</evidence>
<keyword evidence="2" id="KW-0732">Signal</keyword>
<proteinExistence type="predicted"/>
<feature type="signal peptide" evidence="2">
    <location>
        <begin position="1"/>
        <end position="20"/>
    </location>
</feature>
<feature type="compositionally biased region" description="Polar residues" evidence="1">
    <location>
        <begin position="114"/>
        <end position="125"/>
    </location>
</feature>
<name>A0A8K0FYK0_IGNLU</name>
<evidence type="ECO:0000313" key="3">
    <source>
        <dbReference type="EMBL" id="KAF2885360.1"/>
    </source>
</evidence>
<gene>
    <name evidence="3" type="ORF">ILUMI_20829</name>
</gene>
<feature type="region of interest" description="Disordered" evidence="1">
    <location>
        <begin position="104"/>
        <end position="125"/>
    </location>
</feature>
<feature type="compositionally biased region" description="Acidic residues" evidence="1">
    <location>
        <begin position="231"/>
        <end position="240"/>
    </location>
</feature>
<evidence type="ECO:0000313" key="4">
    <source>
        <dbReference type="Proteomes" id="UP000801492"/>
    </source>
</evidence>
<evidence type="ECO:0008006" key="5">
    <source>
        <dbReference type="Google" id="ProtNLM"/>
    </source>
</evidence>
<dbReference type="Proteomes" id="UP000801492">
    <property type="component" value="Unassembled WGS sequence"/>
</dbReference>
<sequence length="240" mass="26673">MKTKFVVLGIILQIFGTTHSLIIPDELPSLLSVIYSNIPTIKKGTDSRIGWGFRFGDRADFQVLVELGPQTNTQPLGNQDTSSSNKRNVLNNLSNTLYAQQKQIKKEHAREPVTRTSNTDGGKWLNQWSENIKSTQQARQPSVLPQLPTGAKPGLGVGEIDAKSVIPDDSTLALRELYKKEEKDKQENVTSNKKEADRMSFAEKLFGTKVEEIKSTTLKPKTTTSAKDALDNVDMEEDAK</sequence>
<organism evidence="3 4">
    <name type="scientific">Ignelater luminosus</name>
    <name type="common">Cucubano</name>
    <name type="synonym">Pyrophorus luminosus</name>
    <dbReference type="NCBI Taxonomy" id="2038154"/>
    <lineage>
        <taxon>Eukaryota</taxon>
        <taxon>Metazoa</taxon>
        <taxon>Ecdysozoa</taxon>
        <taxon>Arthropoda</taxon>
        <taxon>Hexapoda</taxon>
        <taxon>Insecta</taxon>
        <taxon>Pterygota</taxon>
        <taxon>Neoptera</taxon>
        <taxon>Endopterygota</taxon>
        <taxon>Coleoptera</taxon>
        <taxon>Polyphaga</taxon>
        <taxon>Elateriformia</taxon>
        <taxon>Elateroidea</taxon>
        <taxon>Elateridae</taxon>
        <taxon>Agrypninae</taxon>
        <taxon>Pyrophorini</taxon>
        <taxon>Ignelater</taxon>
    </lineage>
</organism>
<protein>
    <recommendedName>
        <fullName evidence="5">Secreted protein</fullName>
    </recommendedName>
</protein>
<evidence type="ECO:0000256" key="1">
    <source>
        <dbReference type="SAM" id="MobiDB-lite"/>
    </source>
</evidence>
<feature type="region of interest" description="Disordered" evidence="1">
    <location>
        <begin position="220"/>
        <end position="240"/>
    </location>
</feature>
<dbReference type="AlphaFoldDB" id="A0A8K0FYK0"/>
<dbReference type="OrthoDB" id="8188574at2759"/>
<comment type="caution">
    <text evidence="3">The sequence shown here is derived from an EMBL/GenBank/DDBJ whole genome shotgun (WGS) entry which is preliminary data.</text>
</comment>
<keyword evidence="4" id="KW-1185">Reference proteome</keyword>
<accession>A0A8K0FYK0</accession>
<reference evidence="3" key="1">
    <citation type="submission" date="2019-08" db="EMBL/GenBank/DDBJ databases">
        <title>The genome of the North American firefly Photinus pyralis.</title>
        <authorList>
            <consortium name="Photinus pyralis genome working group"/>
            <person name="Fallon T.R."/>
            <person name="Sander Lower S.E."/>
            <person name="Weng J.-K."/>
        </authorList>
    </citation>
    <scope>NUCLEOTIDE SEQUENCE</scope>
    <source>
        <strain evidence="3">TRF0915ILg1</strain>
        <tissue evidence="3">Whole body</tissue>
    </source>
</reference>